<gene>
    <name evidence="6 7" type="primary">LOC113417265</name>
</gene>
<accession>A0A6J1US67</accession>
<dbReference type="InterPro" id="IPR001507">
    <property type="entry name" value="ZP_dom"/>
</dbReference>
<dbReference type="Gene3D" id="2.60.40.3210">
    <property type="entry name" value="Zona pellucida, ZP-N domain"/>
    <property type="match status" value="1"/>
</dbReference>
<dbReference type="PANTHER" id="PTHR47130">
    <property type="entry name" value="SI:DKEY-19B23.11-RELATED"/>
    <property type="match status" value="1"/>
</dbReference>
<sequence>MHLCLNMHVKLYLCVCVHTQTYILFSLLYRILLLLLLQCEIGWMQEAVNSPAFIESTCLSSIFWVKLDKSFLQKKFFKIEVIDLSGVPFLVDQMLGARCGYTLSKDVWGNPIFRASFFGCHVINEKDEKFSLTVNIKVSSFEDLRAATVYQHPMHCYFSWAPREILCEENYMEVSVKTDVPGISDAEWMSALPEAQKVMYQMWNLMFYSSSGIKKTGVRDADKLGYSFNNTLARVFLRSPYSTNETQNTVVNGVTMSTISSTSRYRQRWFLLLIDTTVSCPVDGTSFTDASLIWTIPVINPRLVLHESTFRSLKVTMGINGEKIENPEEFNYTLEHNITHIGVTIPIGAPRGRLQSTVSNGVYGVTYSIDLLMEHSWTDTDWQLTKYLVIKPITIPFLPRIPIVINNTVPETRIFDVFLGVFLPDVNLVTLTIGDITYSLREAEEKGYRISVISFPNGTRGFELEVPFDDPNVLKEYMNINETRYHLRVIYTLTVGPEEKLYRHPADVECIMEDVQLPEGIGYCDKENIYLYVTTAGLFHYWILYIGNTPLNYITAQRNGYLITTNDTHLLLQVPFFAPGIIYEEVSFERIRTRFDLDLKKMATLETLKTFSIRCNFQSSEFIVCYPNGTVTVLAHMKTVPSIDMSKTRLKDKICKPLDYTKSQALFQFQVSTCGTSLMFNDEHLIYENEISFEKETLLIQNRPIITRDPGYRLTILCYYPIKETLMQNAVFYGSSSRTLPFGFGTMMSWPNSEGLIRTRQVLNIQANIFKDESFTEAYMSHSLVFKGSWEPLFFEVELKDEAPNVELFLENCWMTQSEEINSIPHWNFIVDGCENKSYGSVIFSPVTTSNPIKYPNHFKRMRIQNLTLPLTEVYLHCTATIGTCLRVPRSGLPCKPCSPGTMIDQYSEIYPNHHGYVVTGPVFILQPEQFKELNITRNKV</sequence>
<dbReference type="Gene3D" id="2.60.40.4100">
    <property type="entry name" value="Zona pellucida, ZP-C domain"/>
    <property type="match status" value="1"/>
</dbReference>
<dbReference type="GeneID" id="113417265"/>
<reference evidence="6 7" key="1">
    <citation type="submission" date="2025-04" db="UniProtKB">
        <authorList>
            <consortium name="RefSeq"/>
        </authorList>
    </citation>
    <scope>IDENTIFICATION</scope>
</reference>
<organism evidence="5 6">
    <name type="scientific">Notechis scutatus</name>
    <name type="common">mainland tiger snake</name>
    <dbReference type="NCBI Taxonomy" id="8663"/>
    <lineage>
        <taxon>Eukaryota</taxon>
        <taxon>Metazoa</taxon>
        <taxon>Chordata</taxon>
        <taxon>Craniata</taxon>
        <taxon>Vertebrata</taxon>
        <taxon>Euteleostomi</taxon>
        <taxon>Lepidosauria</taxon>
        <taxon>Squamata</taxon>
        <taxon>Bifurcata</taxon>
        <taxon>Unidentata</taxon>
        <taxon>Episquamata</taxon>
        <taxon>Toxicofera</taxon>
        <taxon>Serpentes</taxon>
        <taxon>Colubroidea</taxon>
        <taxon>Elapidae</taxon>
        <taxon>Hydrophiinae</taxon>
        <taxon>Notechis</taxon>
    </lineage>
</organism>
<dbReference type="RefSeq" id="XP_026531353.1">
    <property type="nucleotide sequence ID" value="XM_026675568.1"/>
</dbReference>
<evidence type="ECO:0000313" key="7">
    <source>
        <dbReference type="RefSeq" id="XP_026531354.1"/>
    </source>
</evidence>
<dbReference type="InterPro" id="IPR048290">
    <property type="entry name" value="ZP_chr"/>
</dbReference>
<dbReference type="PRINTS" id="PR00023">
    <property type="entry name" value="ZPELLUCIDA"/>
</dbReference>
<feature type="domain" description="ZP" evidence="4">
    <location>
        <begin position="624"/>
        <end position="902"/>
    </location>
</feature>
<dbReference type="KEGG" id="nss:113417265"/>
<name>A0A6J1US67_9SAUR</name>
<keyword evidence="1" id="KW-1015">Disulfide bond</keyword>
<dbReference type="Pfam" id="PF00100">
    <property type="entry name" value="Zona_pellucida"/>
    <property type="match status" value="1"/>
</dbReference>
<keyword evidence="3" id="KW-0472">Membrane</keyword>
<dbReference type="Pfam" id="PF23344">
    <property type="entry name" value="ZP-N"/>
    <property type="match status" value="1"/>
</dbReference>
<keyword evidence="2" id="KW-0325">Glycoprotein</keyword>
<protein>
    <submittedName>
        <fullName evidence="6 7">Uncharacterized protein LOC113417265 isoform X1</fullName>
    </submittedName>
</protein>
<dbReference type="InterPro" id="IPR058876">
    <property type="entry name" value="Ig-like_ZP"/>
</dbReference>
<dbReference type="AlphaFoldDB" id="A0A6J1US67"/>
<dbReference type="InterPro" id="IPR055355">
    <property type="entry name" value="ZP-C"/>
</dbReference>
<keyword evidence="3" id="KW-1133">Transmembrane helix</keyword>
<keyword evidence="3" id="KW-0812">Transmembrane</keyword>
<evidence type="ECO:0000313" key="6">
    <source>
        <dbReference type="RefSeq" id="XP_026531353.1"/>
    </source>
</evidence>
<dbReference type="Proteomes" id="UP000504612">
    <property type="component" value="Unplaced"/>
</dbReference>
<dbReference type="PROSITE" id="PS51034">
    <property type="entry name" value="ZP_2"/>
    <property type="match status" value="1"/>
</dbReference>
<evidence type="ECO:0000259" key="4">
    <source>
        <dbReference type="PROSITE" id="PS51034"/>
    </source>
</evidence>
<dbReference type="PANTHER" id="PTHR47130:SF5">
    <property type="entry name" value="ZP DOMAIN-CONTAINING PROTEIN"/>
    <property type="match status" value="1"/>
</dbReference>
<evidence type="ECO:0000256" key="1">
    <source>
        <dbReference type="ARBA" id="ARBA00023157"/>
    </source>
</evidence>
<feature type="transmembrane region" description="Helical" evidence="3">
    <location>
        <begin position="12"/>
        <end position="37"/>
    </location>
</feature>
<dbReference type="Pfam" id="PF26562">
    <property type="entry name" value="Ig-like"/>
    <property type="match status" value="1"/>
</dbReference>
<keyword evidence="5" id="KW-1185">Reference proteome</keyword>
<dbReference type="SMART" id="SM00241">
    <property type="entry name" value="ZP"/>
    <property type="match status" value="1"/>
</dbReference>
<dbReference type="RefSeq" id="XP_026531354.1">
    <property type="nucleotide sequence ID" value="XM_026675569.1"/>
</dbReference>
<evidence type="ECO:0000256" key="2">
    <source>
        <dbReference type="ARBA" id="ARBA00023180"/>
    </source>
</evidence>
<evidence type="ECO:0000256" key="3">
    <source>
        <dbReference type="SAM" id="Phobius"/>
    </source>
</evidence>
<proteinExistence type="predicted"/>
<evidence type="ECO:0000313" key="5">
    <source>
        <dbReference type="Proteomes" id="UP000504612"/>
    </source>
</evidence>
<dbReference type="InterPro" id="IPR055356">
    <property type="entry name" value="ZP-N"/>
</dbReference>
<dbReference type="InterPro" id="IPR042235">
    <property type="entry name" value="ZP-C_dom"/>
</dbReference>